<protein>
    <submittedName>
        <fullName evidence="2">Uncharacterized protein</fullName>
    </submittedName>
</protein>
<dbReference type="KEGG" id="cdet:87941387"/>
<feature type="transmembrane region" description="Helical" evidence="1">
    <location>
        <begin position="39"/>
        <end position="57"/>
    </location>
</feature>
<organism evidence="2 3">
    <name type="scientific">Colletotrichum destructivum</name>
    <dbReference type="NCBI Taxonomy" id="34406"/>
    <lineage>
        <taxon>Eukaryota</taxon>
        <taxon>Fungi</taxon>
        <taxon>Dikarya</taxon>
        <taxon>Ascomycota</taxon>
        <taxon>Pezizomycotina</taxon>
        <taxon>Sordariomycetes</taxon>
        <taxon>Hypocreomycetidae</taxon>
        <taxon>Glomerellales</taxon>
        <taxon>Glomerellaceae</taxon>
        <taxon>Colletotrichum</taxon>
        <taxon>Colletotrichum destructivum species complex</taxon>
    </lineage>
</organism>
<evidence type="ECO:0000256" key="1">
    <source>
        <dbReference type="SAM" id="Phobius"/>
    </source>
</evidence>
<proteinExistence type="predicted"/>
<sequence>MNQEPHAGIWMTSGNWDLYKKRKKRSWIASRFHVPPTQTLALVYIVGSWALGSPLYFTPRLA</sequence>
<evidence type="ECO:0000313" key="3">
    <source>
        <dbReference type="Proteomes" id="UP001322277"/>
    </source>
</evidence>
<accession>A0AAX4I931</accession>
<keyword evidence="1" id="KW-1133">Transmembrane helix</keyword>
<keyword evidence="1" id="KW-0472">Membrane</keyword>
<dbReference type="RefSeq" id="XP_062777094.1">
    <property type="nucleotide sequence ID" value="XM_062921043.1"/>
</dbReference>
<dbReference type="EMBL" id="CP137307">
    <property type="protein sequence ID" value="WQF79870.1"/>
    <property type="molecule type" value="Genomic_DNA"/>
</dbReference>
<reference evidence="3" key="1">
    <citation type="journal article" date="2023" name="bioRxiv">
        <title>Complete genome of the Medicago anthracnose fungus, Colletotrichum destructivum, reveals a mini-chromosome-like region within a core chromosome.</title>
        <authorList>
            <person name="Lapalu N."/>
            <person name="Simon A."/>
            <person name="Lu A."/>
            <person name="Plaumann P.-L."/>
            <person name="Amselem J."/>
            <person name="Pigne S."/>
            <person name="Auger A."/>
            <person name="Koch C."/>
            <person name="Dallery J.-F."/>
            <person name="O'Connell R.J."/>
        </authorList>
    </citation>
    <scope>NUCLEOTIDE SEQUENCE [LARGE SCALE GENOMIC DNA]</scope>
    <source>
        <strain evidence="3">CBS 520.97</strain>
    </source>
</reference>
<evidence type="ECO:0000313" key="2">
    <source>
        <dbReference type="EMBL" id="WQF79870.1"/>
    </source>
</evidence>
<name>A0AAX4I931_9PEZI</name>
<dbReference type="Proteomes" id="UP001322277">
    <property type="component" value="Chromosome 3"/>
</dbReference>
<dbReference type="AlphaFoldDB" id="A0AAX4I931"/>
<keyword evidence="1" id="KW-0812">Transmembrane</keyword>
<dbReference type="GeneID" id="87941387"/>
<keyword evidence="3" id="KW-1185">Reference proteome</keyword>
<gene>
    <name evidence="2" type="ORF">CDEST_04884</name>
</gene>